<dbReference type="InterPro" id="IPR047641">
    <property type="entry name" value="ABC_transpr_MalK/UgpC-like"/>
</dbReference>
<dbReference type="SUPFAM" id="SSF50331">
    <property type="entry name" value="MOP-like"/>
    <property type="match status" value="1"/>
</dbReference>
<dbReference type="Pfam" id="PF08402">
    <property type="entry name" value="TOBE_2"/>
    <property type="match status" value="1"/>
</dbReference>
<keyword evidence="6" id="KW-1278">Translocase</keyword>
<dbReference type="Pfam" id="PF00005">
    <property type="entry name" value="ABC_tran"/>
    <property type="match status" value="1"/>
</dbReference>
<dbReference type="PANTHER" id="PTHR43875:SF15">
    <property type="entry name" value="TREHALOSE IMPORT ATP-BINDING PROTEIN SUGC"/>
    <property type="match status" value="1"/>
</dbReference>
<evidence type="ECO:0000256" key="9">
    <source>
        <dbReference type="ARBA" id="ARBA00051890"/>
    </source>
</evidence>
<dbReference type="RefSeq" id="WP_379695396.1">
    <property type="nucleotide sequence ID" value="NZ_JBHSXH010000014.1"/>
</dbReference>
<comment type="similarity">
    <text evidence="11">Belongs to the ABC transporter superfamily. Carbohydrate uptake transporter-1 (CUT1) (TC 3.A.1.1) family.</text>
</comment>
<sequence length="375" mass="41346">MADLELKNLFKQYDDAKGTEVAVDRVDLRVDDGERLVLVGPSGCGKTTLLRCIAGLETTTDGKIEIGGREVQDLTPNARDIAMVFQSYALYTKMTARENIGYGLKHSSTLSASEREQRVEEMAEMLGIEELLDNNPSEMSGGQQQRVALGRALVRNPDVFLLDEPLANLDAKLRAHMRTELQRIHSELDVTMVYVTHDQKEAMTMGDKIAIMDDGEVQQVASPEEAYDHPNNQFVATFLGSPSMNIIDATARKDSKGVTFTHENKTLARVSSSYIEGINDGDDVNVGLRPEDLEFTDSATGSSFTCRVTVREYQGNSNYIHLKFADKELTSKVPTNVTPDVGDDLEVTVASEDIYVFDPDSGEALKTKQPSRVAP</sequence>
<dbReference type="AlphaFoldDB" id="A0ABD5TXI0"/>
<evidence type="ECO:0000256" key="11">
    <source>
        <dbReference type="ARBA" id="ARBA00061029"/>
    </source>
</evidence>
<comment type="subunit">
    <text evidence="12">The complex is composed of two ATP-binding proteins (XacJ and XacK), two transmembrane proteins (XacH and XacI) and a solute-binding protein (XacG).</text>
</comment>
<dbReference type="GO" id="GO:1902495">
    <property type="term" value="C:transmembrane transporter complex"/>
    <property type="evidence" value="ECO:0007669"/>
    <property type="project" value="UniProtKB-ARBA"/>
</dbReference>
<dbReference type="Gene3D" id="2.40.50.100">
    <property type="match status" value="1"/>
</dbReference>
<evidence type="ECO:0000256" key="6">
    <source>
        <dbReference type="ARBA" id="ARBA00022967"/>
    </source>
</evidence>
<dbReference type="Gene3D" id="2.40.50.140">
    <property type="entry name" value="Nucleic acid-binding proteins"/>
    <property type="match status" value="1"/>
</dbReference>
<dbReference type="InterPro" id="IPR015855">
    <property type="entry name" value="ABC_transpr_MalK-like"/>
</dbReference>
<feature type="domain" description="ABC transporter" evidence="14">
    <location>
        <begin position="4"/>
        <end position="239"/>
    </location>
</feature>
<evidence type="ECO:0000313" key="15">
    <source>
        <dbReference type="EMBL" id="MFC6825301.1"/>
    </source>
</evidence>
<dbReference type="InterPro" id="IPR017871">
    <property type="entry name" value="ABC_transporter-like_CS"/>
</dbReference>
<keyword evidence="5 15" id="KW-0067">ATP-binding</keyword>
<evidence type="ECO:0000256" key="4">
    <source>
        <dbReference type="ARBA" id="ARBA00022741"/>
    </source>
</evidence>
<dbReference type="GO" id="GO:0005886">
    <property type="term" value="C:plasma membrane"/>
    <property type="evidence" value="ECO:0007669"/>
    <property type="project" value="UniProtKB-SubCell"/>
</dbReference>
<evidence type="ECO:0000256" key="2">
    <source>
        <dbReference type="ARBA" id="ARBA00022448"/>
    </source>
</evidence>
<reference evidence="15 16" key="1">
    <citation type="journal article" date="2019" name="Int. J. Syst. Evol. Microbiol.">
        <title>The Global Catalogue of Microorganisms (GCM) 10K type strain sequencing project: providing services to taxonomists for standard genome sequencing and annotation.</title>
        <authorList>
            <consortium name="The Broad Institute Genomics Platform"/>
            <consortium name="The Broad Institute Genome Sequencing Center for Infectious Disease"/>
            <person name="Wu L."/>
            <person name="Ma J."/>
        </authorList>
    </citation>
    <scope>NUCLEOTIDE SEQUENCE [LARGE SCALE GENOMIC DNA]</scope>
    <source>
        <strain evidence="15 16">YIM 94188</strain>
    </source>
</reference>
<proteinExistence type="inferred from homology"/>
<dbReference type="InterPro" id="IPR003593">
    <property type="entry name" value="AAA+_ATPase"/>
</dbReference>
<evidence type="ECO:0000256" key="5">
    <source>
        <dbReference type="ARBA" id="ARBA00022840"/>
    </source>
</evidence>
<keyword evidence="4" id="KW-0547">Nucleotide-binding</keyword>
<evidence type="ECO:0000259" key="14">
    <source>
        <dbReference type="PROSITE" id="PS50893"/>
    </source>
</evidence>
<dbReference type="GO" id="GO:0022857">
    <property type="term" value="F:transmembrane transporter activity"/>
    <property type="evidence" value="ECO:0007669"/>
    <property type="project" value="UniProtKB-ARBA"/>
</dbReference>
<dbReference type="GO" id="GO:0005524">
    <property type="term" value="F:ATP binding"/>
    <property type="evidence" value="ECO:0007669"/>
    <property type="project" value="UniProtKB-KW"/>
</dbReference>
<name>A0ABD5TXI0_9EURY</name>
<comment type="catalytic activity">
    <reaction evidence="8">
        <text>D-xylose(out) + ATP + H2O = D-xylose(in) + ADP + phosphate + H(+)</text>
        <dbReference type="Rhea" id="RHEA:29899"/>
        <dbReference type="ChEBI" id="CHEBI:15377"/>
        <dbReference type="ChEBI" id="CHEBI:15378"/>
        <dbReference type="ChEBI" id="CHEBI:30616"/>
        <dbReference type="ChEBI" id="CHEBI:43474"/>
        <dbReference type="ChEBI" id="CHEBI:53455"/>
        <dbReference type="ChEBI" id="CHEBI:456216"/>
        <dbReference type="EC" id="7.5.2.13"/>
    </reaction>
    <physiologicalReaction direction="left-to-right" evidence="8">
        <dbReference type="Rhea" id="RHEA:29900"/>
    </physiologicalReaction>
</comment>
<dbReference type="PROSITE" id="PS00211">
    <property type="entry name" value="ABC_TRANSPORTER_1"/>
    <property type="match status" value="1"/>
</dbReference>
<evidence type="ECO:0000256" key="10">
    <source>
        <dbReference type="ARBA" id="ARBA00053454"/>
    </source>
</evidence>
<dbReference type="FunFam" id="3.40.50.300:FF:000042">
    <property type="entry name" value="Maltose/maltodextrin ABC transporter, ATP-binding protein"/>
    <property type="match status" value="1"/>
</dbReference>
<dbReference type="EC" id="7.5.2.13" evidence="13"/>
<accession>A0ABD5TXI0</accession>
<dbReference type="PROSITE" id="PS50893">
    <property type="entry name" value="ABC_TRANSPORTER_2"/>
    <property type="match status" value="1"/>
</dbReference>
<keyword evidence="16" id="KW-1185">Reference proteome</keyword>
<dbReference type="InterPro" id="IPR027417">
    <property type="entry name" value="P-loop_NTPase"/>
</dbReference>
<dbReference type="SUPFAM" id="SSF52540">
    <property type="entry name" value="P-loop containing nucleoside triphosphate hydrolases"/>
    <property type="match status" value="1"/>
</dbReference>
<comment type="subcellular location">
    <subcellularLocation>
        <location evidence="1">Cell membrane</location>
        <topology evidence="1">Peripheral membrane protein</topology>
    </subcellularLocation>
</comment>
<comment type="catalytic activity">
    <reaction evidence="9">
        <text>L-arabinose(out) + ATP + H2O = L-arabinose(in) + ADP + phosphate + H(+)</text>
        <dbReference type="Rhea" id="RHEA:30007"/>
        <dbReference type="ChEBI" id="CHEBI:15377"/>
        <dbReference type="ChEBI" id="CHEBI:15378"/>
        <dbReference type="ChEBI" id="CHEBI:17535"/>
        <dbReference type="ChEBI" id="CHEBI:30616"/>
        <dbReference type="ChEBI" id="CHEBI:43474"/>
        <dbReference type="ChEBI" id="CHEBI:456216"/>
        <dbReference type="EC" id="7.5.2.13"/>
    </reaction>
    <physiologicalReaction direction="left-to-right" evidence="9">
        <dbReference type="Rhea" id="RHEA:30008"/>
    </physiologicalReaction>
</comment>
<dbReference type="InterPro" id="IPR012340">
    <property type="entry name" value="NA-bd_OB-fold"/>
</dbReference>
<dbReference type="CDD" id="cd03301">
    <property type="entry name" value="ABC_MalK_N"/>
    <property type="match status" value="1"/>
</dbReference>
<dbReference type="InterPro" id="IPR003439">
    <property type="entry name" value="ABC_transporter-like_ATP-bd"/>
</dbReference>
<dbReference type="InterPro" id="IPR013611">
    <property type="entry name" value="Transp-assoc_OB_typ2"/>
</dbReference>
<evidence type="ECO:0000256" key="7">
    <source>
        <dbReference type="ARBA" id="ARBA00023136"/>
    </source>
</evidence>
<keyword evidence="3" id="KW-1003">Cell membrane</keyword>
<evidence type="ECO:0000313" key="16">
    <source>
        <dbReference type="Proteomes" id="UP001596408"/>
    </source>
</evidence>
<keyword evidence="2" id="KW-0813">Transport</keyword>
<comment type="caution">
    <text evidence="15">The sequence shown here is derived from an EMBL/GenBank/DDBJ whole genome shotgun (WGS) entry which is preliminary data.</text>
</comment>
<gene>
    <name evidence="15" type="ORF">ACFQEV_09910</name>
</gene>
<dbReference type="EMBL" id="JBHSXH010000014">
    <property type="protein sequence ID" value="MFC6825301.1"/>
    <property type="molecule type" value="Genomic_DNA"/>
</dbReference>
<evidence type="ECO:0000256" key="3">
    <source>
        <dbReference type="ARBA" id="ARBA00022475"/>
    </source>
</evidence>
<dbReference type="SMART" id="SM00382">
    <property type="entry name" value="AAA"/>
    <property type="match status" value="1"/>
</dbReference>
<dbReference type="InterPro" id="IPR008995">
    <property type="entry name" value="Mo/tungstate-bd_C_term_dom"/>
</dbReference>
<comment type="function">
    <text evidence="10">Part of the ABC transporter complex XacGHIJK involved in the uptake of xylose and arabinose. Responsible for energy coupling to the transport system.</text>
</comment>
<dbReference type="Proteomes" id="UP001596408">
    <property type="component" value="Unassembled WGS sequence"/>
</dbReference>
<evidence type="ECO:0000256" key="13">
    <source>
        <dbReference type="ARBA" id="ARBA00066315"/>
    </source>
</evidence>
<dbReference type="PANTHER" id="PTHR43875">
    <property type="entry name" value="MALTODEXTRIN IMPORT ATP-BINDING PROTEIN MSMX"/>
    <property type="match status" value="1"/>
</dbReference>
<evidence type="ECO:0000256" key="12">
    <source>
        <dbReference type="ARBA" id="ARBA00065962"/>
    </source>
</evidence>
<dbReference type="Gene3D" id="3.40.50.300">
    <property type="entry name" value="P-loop containing nucleotide triphosphate hydrolases"/>
    <property type="match status" value="1"/>
</dbReference>
<organism evidence="15 16">
    <name type="scientific">Halopelagius fulvigenes</name>
    <dbReference type="NCBI Taxonomy" id="1198324"/>
    <lineage>
        <taxon>Archaea</taxon>
        <taxon>Methanobacteriati</taxon>
        <taxon>Methanobacteriota</taxon>
        <taxon>Stenosarchaea group</taxon>
        <taxon>Halobacteria</taxon>
        <taxon>Halobacteriales</taxon>
        <taxon>Haloferacaceae</taxon>
    </lineage>
</organism>
<protein>
    <recommendedName>
        <fullName evidence="13">ABC-type D-xylose/L-arabinose transporter</fullName>
        <ecNumber evidence="13">7.5.2.13</ecNumber>
    </recommendedName>
</protein>
<keyword evidence="7" id="KW-0472">Membrane</keyword>
<evidence type="ECO:0000256" key="8">
    <source>
        <dbReference type="ARBA" id="ARBA00050355"/>
    </source>
</evidence>
<evidence type="ECO:0000256" key="1">
    <source>
        <dbReference type="ARBA" id="ARBA00004202"/>
    </source>
</evidence>